<feature type="region of interest" description="Disordered" evidence="9">
    <location>
        <begin position="46"/>
        <end position="92"/>
    </location>
</feature>
<feature type="repeat" description="ANK" evidence="7">
    <location>
        <begin position="202"/>
        <end position="234"/>
    </location>
</feature>
<keyword evidence="4 8" id="KW-1133">Transmembrane helix</keyword>
<evidence type="ECO:0000256" key="2">
    <source>
        <dbReference type="ARBA" id="ARBA00022692"/>
    </source>
</evidence>
<dbReference type="STRING" id="282301.A0A267DE56"/>
<evidence type="ECO:0000256" key="6">
    <source>
        <dbReference type="ARBA" id="ARBA00023136"/>
    </source>
</evidence>
<evidence type="ECO:0000256" key="9">
    <source>
        <dbReference type="SAM" id="MobiDB-lite"/>
    </source>
</evidence>
<evidence type="ECO:0000259" key="10">
    <source>
        <dbReference type="Pfam" id="PF01529"/>
    </source>
</evidence>
<feature type="transmembrane region" description="Helical" evidence="8">
    <location>
        <begin position="517"/>
        <end position="544"/>
    </location>
</feature>
<name>A0A267DE56_9PLAT</name>
<evidence type="ECO:0000256" key="8">
    <source>
        <dbReference type="RuleBase" id="RU079119"/>
    </source>
</evidence>
<keyword evidence="12" id="KW-1185">Reference proteome</keyword>
<reference evidence="11 12" key="1">
    <citation type="submission" date="2017-06" db="EMBL/GenBank/DDBJ databases">
        <title>A platform for efficient transgenesis in Macrostomum lignano, a flatworm model organism for stem cell research.</title>
        <authorList>
            <person name="Berezikov E."/>
        </authorList>
    </citation>
    <scope>NUCLEOTIDE SEQUENCE [LARGE SCALE GENOMIC DNA]</scope>
    <source>
        <strain evidence="11">DV1</strain>
        <tissue evidence="11">Whole organism</tissue>
    </source>
</reference>
<evidence type="ECO:0000256" key="7">
    <source>
        <dbReference type="PROSITE-ProRule" id="PRU00023"/>
    </source>
</evidence>
<accession>A0A267DE56</accession>
<evidence type="ECO:0000256" key="5">
    <source>
        <dbReference type="ARBA" id="ARBA00023043"/>
    </source>
</evidence>
<evidence type="ECO:0000256" key="4">
    <source>
        <dbReference type="ARBA" id="ARBA00022989"/>
    </source>
</evidence>
<dbReference type="InterPro" id="IPR001594">
    <property type="entry name" value="Palmitoyltrfase_DHHC"/>
</dbReference>
<comment type="domain">
    <text evidence="8">The DHHC domain is required for palmitoyltransferase activity.</text>
</comment>
<dbReference type="Pfam" id="PF00023">
    <property type="entry name" value="Ank"/>
    <property type="match status" value="1"/>
</dbReference>
<keyword evidence="5 7" id="KW-0040">ANK repeat</keyword>
<dbReference type="EMBL" id="NIVC01004402">
    <property type="protein sequence ID" value="PAA47580.1"/>
    <property type="molecule type" value="Genomic_DNA"/>
</dbReference>
<feature type="transmembrane region" description="Helical" evidence="8">
    <location>
        <begin position="486"/>
        <end position="511"/>
    </location>
</feature>
<comment type="caution">
    <text evidence="11">The sequence shown here is derived from an EMBL/GenBank/DDBJ whole genome shotgun (WGS) entry which is preliminary data.</text>
</comment>
<dbReference type="Gene3D" id="1.25.40.20">
    <property type="entry name" value="Ankyrin repeat-containing domain"/>
    <property type="match status" value="3"/>
</dbReference>
<dbReference type="GO" id="GO:0000139">
    <property type="term" value="C:Golgi membrane"/>
    <property type="evidence" value="ECO:0007669"/>
    <property type="project" value="TreeGrafter"/>
</dbReference>
<feature type="transmembrane region" description="Helical" evidence="8">
    <location>
        <begin position="353"/>
        <end position="372"/>
    </location>
</feature>
<organism evidence="11 12">
    <name type="scientific">Macrostomum lignano</name>
    <dbReference type="NCBI Taxonomy" id="282301"/>
    <lineage>
        <taxon>Eukaryota</taxon>
        <taxon>Metazoa</taxon>
        <taxon>Spiralia</taxon>
        <taxon>Lophotrochozoa</taxon>
        <taxon>Platyhelminthes</taxon>
        <taxon>Rhabditophora</taxon>
        <taxon>Macrostomorpha</taxon>
        <taxon>Macrostomida</taxon>
        <taxon>Macrostomidae</taxon>
        <taxon>Macrostomum</taxon>
    </lineage>
</organism>
<dbReference type="PANTHER" id="PTHR24161:SF17">
    <property type="entry name" value="PALMITOYLTRANSFERASE"/>
    <property type="match status" value="1"/>
</dbReference>
<dbReference type="OrthoDB" id="163438at2759"/>
<dbReference type="PANTHER" id="PTHR24161">
    <property type="entry name" value="ANK_REP_REGION DOMAIN-CONTAINING PROTEIN-RELATED"/>
    <property type="match status" value="1"/>
</dbReference>
<keyword evidence="3" id="KW-0677">Repeat</keyword>
<feature type="transmembrane region" description="Helical" evidence="8">
    <location>
        <begin position="384"/>
        <end position="403"/>
    </location>
</feature>
<dbReference type="SUPFAM" id="SSF48403">
    <property type="entry name" value="Ankyrin repeat"/>
    <property type="match status" value="1"/>
</dbReference>
<feature type="non-terminal residue" evidence="11">
    <location>
        <position position="1"/>
    </location>
</feature>
<evidence type="ECO:0000256" key="1">
    <source>
        <dbReference type="ARBA" id="ARBA00004141"/>
    </source>
</evidence>
<keyword evidence="2 8" id="KW-0812">Transmembrane</keyword>
<evidence type="ECO:0000256" key="3">
    <source>
        <dbReference type="ARBA" id="ARBA00022737"/>
    </source>
</evidence>
<dbReference type="Pfam" id="PF12796">
    <property type="entry name" value="Ank_2"/>
    <property type="match status" value="1"/>
</dbReference>
<dbReference type="PROSITE" id="PS50297">
    <property type="entry name" value="ANK_REP_REGION"/>
    <property type="match status" value="3"/>
</dbReference>
<feature type="domain" description="Palmitoyltransferase DHHC" evidence="10">
    <location>
        <begin position="442"/>
        <end position="557"/>
    </location>
</feature>
<dbReference type="GO" id="GO:0019706">
    <property type="term" value="F:protein-cysteine S-palmitoyltransferase activity"/>
    <property type="evidence" value="ECO:0007669"/>
    <property type="project" value="UniProtKB-EC"/>
</dbReference>
<sequence>ARAASAPTRSSVMAGAIMDSFYEVYKTAANEMGLRDRNWRQEKFFHPPGVADSQVDQAASQHGHSHGPNGACPSTAGNSHSQQPLLPLPPPPPPKTIFDAARNDDMQFLRSAAVDGIEGLAVRDSSGHTVAHWACLHGHLDVVAYLAEVSSNSKGVINLCHRASSHELAQYPIHWACVNGHVPVVEFLLDRCSVDIDVRDAKGATPLIIACQYGQTVTAGYLLSRGANRTSAGDNEGDTPLHWAAFKGQPDLMRLLVYSGFNPHQRDAFGQTPLHLASIAGNINAVRDLCRVDKVELNVADKNGKTPLMLAAGRRHDQVERFLKAEIRSRASMLGARFRWSHLIFGPPGNSKAPMLFLLFCILVWGYPTYVIKAVPLTFHLFPWLHWAFLLLNALMWFAFYHANTSDPGFLPRNVPEYDRAIQQAGVNSADIGLGRMGNPLERLCHTCRCVKPVRAKHCRVCDRCVLEMDHHCPYIYNCIGKNNRFAFAVLSVTLMTLGGMTMVLAAATLWLGGMDWIVLLGTVIATFGLTVGSVVSSCVWYHAAINMTTNESMNKKRYTYLKDSNGNFRNPFDRGIVNNLLEFCHMRSPRYTAHELSEIKCPSHMMV</sequence>
<dbReference type="PROSITE" id="PS50088">
    <property type="entry name" value="ANK_REPEAT"/>
    <property type="match status" value="3"/>
</dbReference>
<evidence type="ECO:0000313" key="11">
    <source>
        <dbReference type="EMBL" id="PAA47580.1"/>
    </source>
</evidence>
<proteinExistence type="inferred from homology"/>
<protein>
    <recommendedName>
        <fullName evidence="8">Palmitoyltransferase</fullName>
        <ecNumber evidence="8">2.3.1.225</ecNumber>
    </recommendedName>
</protein>
<dbReference type="SMART" id="SM00248">
    <property type="entry name" value="ANK"/>
    <property type="match status" value="6"/>
</dbReference>
<keyword evidence="6 8" id="KW-0472">Membrane</keyword>
<gene>
    <name evidence="11" type="ORF">BOX15_Mlig010271g1</name>
</gene>
<comment type="catalytic activity">
    <reaction evidence="8">
        <text>L-cysteinyl-[protein] + hexadecanoyl-CoA = S-hexadecanoyl-L-cysteinyl-[protein] + CoA</text>
        <dbReference type="Rhea" id="RHEA:36683"/>
        <dbReference type="Rhea" id="RHEA-COMP:10131"/>
        <dbReference type="Rhea" id="RHEA-COMP:11032"/>
        <dbReference type="ChEBI" id="CHEBI:29950"/>
        <dbReference type="ChEBI" id="CHEBI:57287"/>
        <dbReference type="ChEBI" id="CHEBI:57379"/>
        <dbReference type="ChEBI" id="CHEBI:74151"/>
        <dbReference type="EC" id="2.3.1.225"/>
    </reaction>
</comment>
<evidence type="ECO:0000313" key="12">
    <source>
        <dbReference type="Proteomes" id="UP000215902"/>
    </source>
</evidence>
<dbReference type="AlphaFoldDB" id="A0A267DE56"/>
<dbReference type="InterPro" id="IPR002110">
    <property type="entry name" value="Ankyrin_rpt"/>
</dbReference>
<feature type="repeat" description="ANK" evidence="7">
    <location>
        <begin position="269"/>
        <end position="289"/>
    </location>
</feature>
<dbReference type="Pfam" id="PF01529">
    <property type="entry name" value="DHHC"/>
    <property type="match status" value="1"/>
</dbReference>
<comment type="similarity">
    <text evidence="8">Belongs to the DHHC palmitoyltransferase family.</text>
</comment>
<dbReference type="InterPro" id="IPR036770">
    <property type="entry name" value="Ankyrin_rpt-contain_sf"/>
</dbReference>
<dbReference type="EC" id="2.3.1.225" evidence="8"/>
<keyword evidence="8" id="KW-0012">Acyltransferase</keyword>
<keyword evidence="8" id="KW-0808">Transferase</keyword>
<feature type="repeat" description="ANK" evidence="7">
    <location>
        <begin position="236"/>
        <end position="268"/>
    </location>
</feature>
<comment type="subcellular location">
    <subcellularLocation>
        <location evidence="1">Membrane</location>
        <topology evidence="1">Multi-pass membrane protein</topology>
    </subcellularLocation>
</comment>
<dbReference type="Proteomes" id="UP000215902">
    <property type="component" value="Unassembled WGS sequence"/>
</dbReference>
<dbReference type="PROSITE" id="PS50216">
    <property type="entry name" value="DHHC"/>
    <property type="match status" value="1"/>
</dbReference>